<dbReference type="Gene3D" id="3.30.428.10">
    <property type="entry name" value="HIT-like"/>
    <property type="match status" value="1"/>
</dbReference>
<sequence length="322" mass="35431">MSPNYSMILWALAAQSVAAFAPSPTRLRGTARGASSPDEGDGWSLLTTFENMAWHLNQPQLHPETLTDLRSEPAFEKAVSATGYKNKTGKLAPQAPKSLSSILTVAVDSDGDLDDSDVVGFLRVLGLCQFYLEDGDCPCRQLQDPVSHYPNSGLQSRRLQNVKGFGQVFALTTAINRVRGHLHSASLQKFFTNKTHKKYCSCGKPSALLLERCTFCGEALSDAQIAVMGRDPLLEAVLDAGSPDFAELHRSFELLVLKHRFPVGKEHLLVLPKGTCYDLRQLRRRQVPLLKKMHQKGMECLRSLWSLPEGAPDPPAPGLPVR</sequence>
<feature type="chain" id="PRO_5032414112" evidence="1">
    <location>
        <begin position="20"/>
        <end position="322"/>
    </location>
</feature>
<keyword evidence="3" id="KW-1185">Reference proteome</keyword>
<dbReference type="Pfam" id="PF11969">
    <property type="entry name" value="DcpS_C"/>
    <property type="match status" value="1"/>
</dbReference>
<dbReference type="OrthoDB" id="365006at2759"/>
<evidence type="ECO:0000256" key="1">
    <source>
        <dbReference type="SAM" id="SignalP"/>
    </source>
</evidence>
<evidence type="ECO:0000313" key="3">
    <source>
        <dbReference type="Proteomes" id="UP000604046"/>
    </source>
</evidence>
<reference evidence="2" key="1">
    <citation type="submission" date="2021-02" db="EMBL/GenBank/DDBJ databases">
        <authorList>
            <person name="Dougan E. K."/>
            <person name="Rhodes N."/>
            <person name="Thang M."/>
            <person name="Chan C."/>
        </authorList>
    </citation>
    <scope>NUCLEOTIDE SEQUENCE</scope>
</reference>
<comment type="caution">
    <text evidence="2">The sequence shown here is derived from an EMBL/GenBank/DDBJ whole genome shotgun (WGS) entry which is preliminary data.</text>
</comment>
<dbReference type="SUPFAM" id="SSF54197">
    <property type="entry name" value="HIT-like"/>
    <property type="match status" value="1"/>
</dbReference>
<protein>
    <submittedName>
        <fullName evidence="2">Uncharacterized protein</fullName>
    </submittedName>
</protein>
<dbReference type="AlphaFoldDB" id="A0A812RQ88"/>
<keyword evidence="1" id="KW-0732">Signal</keyword>
<accession>A0A812RQ88</accession>
<evidence type="ECO:0000313" key="2">
    <source>
        <dbReference type="EMBL" id="CAE7447540.1"/>
    </source>
</evidence>
<dbReference type="Proteomes" id="UP000604046">
    <property type="component" value="Unassembled WGS sequence"/>
</dbReference>
<feature type="signal peptide" evidence="1">
    <location>
        <begin position="1"/>
        <end position="19"/>
    </location>
</feature>
<gene>
    <name evidence="2" type="ORF">SNAT2548_LOCUS24414</name>
</gene>
<proteinExistence type="predicted"/>
<name>A0A812RQ88_9DINO</name>
<dbReference type="InterPro" id="IPR036265">
    <property type="entry name" value="HIT-like_sf"/>
</dbReference>
<dbReference type="EMBL" id="CAJNDS010002357">
    <property type="protein sequence ID" value="CAE7447540.1"/>
    <property type="molecule type" value="Genomic_DNA"/>
</dbReference>
<organism evidence="2 3">
    <name type="scientific">Symbiodinium natans</name>
    <dbReference type="NCBI Taxonomy" id="878477"/>
    <lineage>
        <taxon>Eukaryota</taxon>
        <taxon>Sar</taxon>
        <taxon>Alveolata</taxon>
        <taxon>Dinophyceae</taxon>
        <taxon>Suessiales</taxon>
        <taxon>Symbiodiniaceae</taxon>
        <taxon>Symbiodinium</taxon>
    </lineage>
</organism>